<dbReference type="InterPro" id="IPR014710">
    <property type="entry name" value="RmlC-like_jellyroll"/>
</dbReference>
<evidence type="ECO:0000313" key="1">
    <source>
        <dbReference type="EMBL" id="AEV34401.1"/>
    </source>
</evidence>
<dbReference type="STRING" id="926562.Oweho_3452"/>
<dbReference type="HOGENOM" id="CLU_158537_0_0_10"/>
<accession>G8R5T5</accession>
<name>G8R5T5_OWEHD</name>
<dbReference type="OrthoDB" id="9802489at2"/>
<dbReference type="InterPro" id="IPR011051">
    <property type="entry name" value="RmlC_Cupin_sf"/>
</dbReference>
<dbReference type="eggNOG" id="COG1917">
    <property type="taxonomic scope" value="Bacteria"/>
</dbReference>
<reference evidence="1 2" key="1">
    <citation type="journal article" date="2012" name="Stand. Genomic Sci.">
        <title>Genome sequence of the orange-pigmented seawater bacterium Owenweeksia hongkongensis type strain (UST20020801(T)).</title>
        <authorList>
            <person name="Riedel T."/>
            <person name="Held B."/>
            <person name="Nolan M."/>
            <person name="Lucas S."/>
            <person name="Lapidus A."/>
            <person name="Tice H."/>
            <person name="Del Rio T.G."/>
            <person name="Cheng J.F."/>
            <person name="Han C."/>
            <person name="Tapia R."/>
            <person name="Goodwin L.A."/>
            <person name="Pitluck S."/>
            <person name="Liolios K."/>
            <person name="Mavromatis K."/>
            <person name="Pagani I."/>
            <person name="Ivanova N."/>
            <person name="Mikhailova N."/>
            <person name="Pati A."/>
            <person name="Chen A."/>
            <person name="Palaniappan K."/>
            <person name="Rohde M."/>
            <person name="Tindall B.J."/>
            <person name="Detter J.C."/>
            <person name="Goker M."/>
            <person name="Woyke T."/>
            <person name="Bristow J."/>
            <person name="Eisen J.A."/>
            <person name="Markowitz V."/>
            <person name="Hugenholtz P."/>
            <person name="Klenk H.P."/>
            <person name="Kyrpides N.C."/>
        </authorList>
    </citation>
    <scope>NUCLEOTIDE SEQUENCE</scope>
    <source>
        <strain evidence="2">DSM 17368 / JCM 12287 / NRRL B-23963</strain>
    </source>
</reference>
<dbReference type="SUPFAM" id="SSF51182">
    <property type="entry name" value="RmlC-like cupins"/>
    <property type="match status" value="1"/>
</dbReference>
<gene>
    <name evidence="1" type="ordered locus">Oweho_3452</name>
</gene>
<dbReference type="Gene3D" id="2.60.120.10">
    <property type="entry name" value="Jelly Rolls"/>
    <property type="match status" value="1"/>
</dbReference>
<dbReference type="EMBL" id="CP003156">
    <property type="protein sequence ID" value="AEV34401.1"/>
    <property type="molecule type" value="Genomic_DNA"/>
</dbReference>
<protein>
    <submittedName>
        <fullName evidence="1">Cupin domain-containing protein</fullName>
    </submittedName>
</protein>
<dbReference type="AlphaFoldDB" id="G8R5T5"/>
<dbReference type="RefSeq" id="WP_014203748.1">
    <property type="nucleotide sequence ID" value="NC_016599.1"/>
</dbReference>
<proteinExistence type="predicted"/>
<evidence type="ECO:0000313" key="2">
    <source>
        <dbReference type="Proteomes" id="UP000005631"/>
    </source>
</evidence>
<dbReference type="Proteomes" id="UP000005631">
    <property type="component" value="Chromosome"/>
</dbReference>
<organism evidence="1 2">
    <name type="scientific">Owenweeksia hongkongensis (strain DSM 17368 / CIP 108786 / JCM 12287 / NRRL B-23963 / UST20020801)</name>
    <dbReference type="NCBI Taxonomy" id="926562"/>
    <lineage>
        <taxon>Bacteria</taxon>
        <taxon>Pseudomonadati</taxon>
        <taxon>Bacteroidota</taxon>
        <taxon>Flavobacteriia</taxon>
        <taxon>Flavobacteriales</taxon>
        <taxon>Owenweeksiaceae</taxon>
        <taxon>Owenweeksia</taxon>
    </lineage>
</organism>
<sequence>MMLKELHSSASKVSAFPLFRGTGMIAAIQIPAREQLKEHVTKMEAILLCVEGEALYETETEERVYLVPGKYVNILPNVKHWVNSIKDSQLILMK</sequence>
<keyword evidence="2" id="KW-1185">Reference proteome</keyword>
<dbReference type="KEGG" id="oho:Oweho_3452"/>